<protein>
    <submittedName>
        <fullName evidence="4">NmrA/HSCARG family protein</fullName>
    </submittedName>
</protein>
<dbReference type="Proteomes" id="UP001199070">
    <property type="component" value="Unassembled WGS sequence"/>
</dbReference>
<dbReference type="SUPFAM" id="SSF51735">
    <property type="entry name" value="NAD(P)-binding Rossmann-fold domains"/>
    <property type="match status" value="1"/>
</dbReference>
<dbReference type="AlphaFoldDB" id="A0AAW4TK49"/>
<dbReference type="CDD" id="cd05251">
    <property type="entry name" value="NmrA_like_SDR_a"/>
    <property type="match status" value="1"/>
</dbReference>
<dbReference type="RefSeq" id="WP_212091160.1">
    <property type="nucleotide sequence ID" value="NZ_JAGSVX010000045.1"/>
</dbReference>
<proteinExistence type="inferred from homology"/>
<reference evidence="4" key="1">
    <citation type="submission" date="2023-08" db="EMBL/GenBank/DDBJ databases">
        <title>A collection of bacterial strains from the Burkholderia cepacia Research Laboratory and Repository.</title>
        <authorList>
            <person name="Lipuma J."/>
            <person name="Spilker T."/>
        </authorList>
    </citation>
    <scope>NUCLEOTIDE SEQUENCE</scope>
    <source>
        <strain evidence="4">AU0862</strain>
    </source>
</reference>
<organism evidence="4 5">
    <name type="scientific">Burkholderia cenocepacia</name>
    <dbReference type="NCBI Taxonomy" id="95486"/>
    <lineage>
        <taxon>Bacteria</taxon>
        <taxon>Pseudomonadati</taxon>
        <taxon>Pseudomonadota</taxon>
        <taxon>Betaproteobacteria</taxon>
        <taxon>Burkholderiales</taxon>
        <taxon>Burkholderiaceae</taxon>
        <taxon>Burkholderia</taxon>
        <taxon>Burkholderia cepacia complex</taxon>
    </lineage>
</organism>
<evidence type="ECO:0000256" key="2">
    <source>
        <dbReference type="ARBA" id="ARBA00022857"/>
    </source>
</evidence>
<gene>
    <name evidence="4" type="ORF">LGN22_23400</name>
</gene>
<comment type="similarity">
    <text evidence="1">Belongs to the NmrA-type oxidoreductase family.</text>
</comment>
<evidence type="ECO:0000256" key="1">
    <source>
        <dbReference type="ARBA" id="ARBA00006328"/>
    </source>
</evidence>
<keyword evidence="2" id="KW-0521">NADP</keyword>
<dbReference type="InterPro" id="IPR036291">
    <property type="entry name" value="NAD(P)-bd_dom_sf"/>
</dbReference>
<dbReference type="InterPro" id="IPR008030">
    <property type="entry name" value="NmrA-like"/>
</dbReference>
<dbReference type="Gene3D" id="3.40.50.720">
    <property type="entry name" value="NAD(P)-binding Rossmann-like Domain"/>
    <property type="match status" value="1"/>
</dbReference>
<dbReference type="EMBL" id="JAIZTC010000006">
    <property type="protein sequence ID" value="MCA8381848.1"/>
    <property type="molecule type" value="Genomic_DNA"/>
</dbReference>
<dbReference type="Gene3D" id="3.90.25.10">
    <property type="entry name" value="UDP-galactose 4-epimerase, domain 1"/>
    <property type="match status" value="1"/>
</dbReference>
<dbReference type="PANTHER" id="PTHR42748">
    <property type="entry name" value="NITROGEN METABOLITE REPRESSION PROTEIN NMRA FAMILY MEMBER"/>
    <property type="match status" value="1"/>
</dbReference>
<dbReference type="InterPro" id="IPR051164">
    <property type="entry name" value="NmrA-like_oxidored"/>
</dbReference>
<comment type="caution">
    <text evidence="4">The sequence shown here is derived from an EMBL/GenBank/DDBJ whole genome shotgun (WGS) entry which is preliminary data.</text>
</comment>
<dbReference type="Pfam" id="PF05368">
    <property type="entry name" value="NmrA"/>
    <property type="match status" value="1"/>
</dbReference>
<dbReference type="PANTHER" id="PTHR42748:SF7">
    <property type="entry name" value="NMRA LIKE REDOX SENSOR 1-RELATED"/>
    <property type="match status" value="1"/>
</dbReference>
<name>A0AAW4TK49_9BURK</name>
<evidence type="ECO:0000313" key="5">
    <source>
        <dbReference type="Proteomes" id="UP001199070"/>
    </source>
</evidence>
<evidence type="ECO:0000313" key="4">
    <source>
        <dbReference type="EMBL" id="MCA8381848.1"/>
    </source>
</evidence>
<sequence length="289" mass="31357">MTIKRSVLVTGATGQQGGAVAHALLARGHHVKALTRKPDSEAGRKLASVGAELVAGDFGDTASLIAAAKDVDTMFLMGSSQGVGSEEETRQGIAAADAAKAAGIGHLVYTSVANGNTNTGVPHFDSKYRVEQHIASIGIPYTISAPVSFMENCLSPWAISELRNGVHSFILPPNRKQQMIALADITAFVVTMIERREQVFGKRFDIAGDELSGEERAKILTQAIGRPIIYQPFPPAAAREKFGESIPDWYDRVGYSVDIPALRRDFPEIRWRSYADWAREFDWSVLGTV</sequence>
<feature type="domain" description="NmrA-like" evidence="3">
    <location>
        <begin position="4"/>
        <end position="240"/>
    </location>
</feature>
<evidence type="ECO:0000259" key="3">
    <source>
        <dbReference type="Pfam" id="PF05368"/>
    </source>
</evidence>
<accession>A0AAW4TK49</accession>